<keyword evidence="3" id="KW-1185">Reference proteome</keyword>
<dbReference type="InterPro" id="IPR018873">
    <property type="entry name" value="KilA-N_DNA-bd_domain"/>
</dbReference>
<reference evidence="2 3" key="1">
    <citation type="submission" date="2016-11" db="EMBL/GenBank/DDBJ databases">
        <authorList>
            <person name="Jaros S."/>
            <person name="Januszkiewicz K."/>
            <person name="Wedrychowicz H."/>
        </authorList>
    </citation>
    <scope>NUCLEOTIDE SEQUENCE [LARGE SCALE GENOMIC DNA]</scope>
    <source>
        <strain evidence="2 3">DSM 24787</strain>
    </source>
</reference>
<gene>
    <name evidence="2" type="ORF">SAMN04488055_1898</name>
</gene>
<organism evidence="2 3">
    <name type="scientific">Chitinophaga niabensis</name>
    <dbReference type="NCBI Taxonomy" id="536979"/>
    <lineage>
        <taxon>Bacteria</taxon>
        <taxon>Pseudomonadati</taxon>
        <taxon>Bacteroidota</taxon>
        <taxon>Chitinophagia</taxon>
        <taxon>Chitinophagales</taxon>
        <taxon>Chitinophagaceae</taxon>
        <taxon>Chitinophaga</taxon>
    </lineage>
</organism>
<name>A0A1N6EY54_9BACT</name>
<evidence type="ECO:0000259" key="1">
    <source>
        <dbReference type="Pfam" id="PF10543"/>
    </source>
</evidence>
<dbReference type="EMBL" id="FSRA01000001">
    <property type="protein sequence ID" value="SIN87901.1"/>
    <property type="molecule type" value="Genomic_DNA"/>
</dbReference>
<protein>
    <submittedName>
        <fullName evidence="2">ORF6N domain-containing protein</fullName>
    </submittedName>
</protein>
<sequence>MAKKTAAGGTARARRMKQLLIPEEKILKHIVIVRNQRVLLDVHLAELYGIQTRVLKQAVRRNLDRFPDDFMIELSDADMDLLVSQNVILDRKQLGGSAPFAFTEAGVAMLSSVLKSEKAIGTNIAIMRAFVALRKMAINYHDILDILRSMRTEYDTKFDQIFDSLEQLIRPPQATRTLIGFEIPGSQRV</sequence>
<dbReference type="OrthoDB" id="9816206at2"/>
<evidence type="ECO:0000313" key="2">
    <source>
        <dbReference type="EMBL" id="SIN87901.1"/>
    </source>
</evidence>
<feature type="domain" description="KilA-N DNA-binding" evidence="1">
    <location>
        <begin position="29"/>
        <end position="113"/>
    </location>
</feature>
<dbReference type="RefSeq" id="WP_084185479.1">
    <property type="nucleotide sequence ID" value="NZ_FSRA01000001.1"/>
</dbReference>
<dbReference type="STRING" id="536979.SAMN04488055_1898"/>
<accession>A0A1N6EY54</accession>
<evidence type="ECO:0000313" key="3">
    <source>
        <dbReference type="Proteomes" id="UP000185003"/>
    </source>
</evidence>
<dbReference type="Pfam" id="PF10543">
    <property type="entry name" value="ORF6N"/>
    <property type="match status" value="1"/>
</dbReference>
<proteinExistence type="predicted"/>
<dbReference type="Proteomes" id="UP000185003">
    <property type="component" value="Unassembled WGS sequence"/>
</dbReference>
<dbReference type="AlphaFoldDB" id="A0A1N6EY54"/>